<dbReference type="Proteomes" id="UP000767238">
    <property type="component" value="Unassembled WGS sequence"/>
</dbReference>
<evidence type="ECO:0000313" key="3">
    <source>
        <dbReference type="Proteomes" id="UP000767238"/>
    </source>
</evidence>
<evidence type="ECO:0000256" key="1">
    <source>
        <dbReference type="ARBA" id="ARBA00023002"/>
    </source>
</evidence>
<dbReference type="InterPro" id="IPR002347">
    <property type="entry name" value="SDR_fam"/>
</dbReference>
<dbReference type="PANTHER" id="PTHR43157:SF35">
    <property type="entry name" value="DEHYDROGENASE_REDUCTASE FAMILY PROTEIN, PUTATIVE-RELATED"/>
    <property type="match status" value="1"/>
</dbReference>
<reference evidence="2" key="2">
    <citation type="submission" date="2021-08" db="EMBL/GenBank/DDBJ databases">
        <authorList>
            <person name="Gostincar C."/>
            <person name="Sun X."/>
            <person name="Song Z."/>
            <person name="Gunde-Cimerman N."/>
        </authorList>
    </citation>
    <scope>NUCLEOTIDE SEQUENCE</scope>
    <source>
        <strain evidence="2">EXF-8016</strain>
    </source>
</reference>
<dbReference type="InterPro" id="IPR036291">
    <property type="entry name" value="NAD(P)-bd_dom_sf"/>
</dbReference>
<feature type="non-terminal residue" evidence="2">
    <location>
        <position position="143"/>
    </location>
</feature>
<gene>
    <name evidence="2" type="ORF">KCV03_g4128</name>
</gene>
<dbReference type="OrthoDB" id="542013at2759"/>
<dbReference type="GO" id="GO:0016491">
    <property type="term" value="F:oxidoreductase activity"/>
    <property type="evidence" value="ECO:0007669"/>
    <property type="project" value="UniProtKB-KW"/>
</dbReference>
<dbReference type="Pfam" id="PF00106">
    <property type="entry name" value="adh_short"/>
    <property type="match status" value="1"/>
</dbReference>
<proteinExistence type="predicted"/>
<dbReference type="PANTHER" id="PTHR43157">
    <property type="entry name" value="PHOSPHATIDYLINOSITOL-GLYCAN BIOSYNTHESIS CLASS F PROTEIN-RELATED"/>
    <property type="match status" value="1"/>
</dbReference>
<dbReference type="AlphaFoldDB" id="A0A9P8GIC9"/>
<dbReference type="SUPFAM" id="SSF51735">
    <property type="entry name" value="NAD(P)-binding Rossmann-fold domains"/>
    <property type="match status" value="1"/>
</dbReference>
<evidence type="ECO:0000313" key="2">
    <source>
        <dbReference type="EMBL" id="KAH0223771.1"/>
    </source>
</evidence>
<dbReference type="Gene3D" id="3.40.50.720">
    <property type="entry name" value="NAD(P)-binding Rossmann-like Domain"/>
    <property type="match status" value="1"/>
</dbReference>
<sequence>MGSMLSFFGRQLFITPQSADPRKYSLKGQCGLVTGSNVGLGFEAAKQLLGLGLSKLILAVRNQKRGEAARRKLAAEYPNAKILIWIVDMASYESIKAFVAQCQTLPRLDFAILNALHASSGRLSPEEVLRPEGRCTFCLIANL</sequence>
<accession>A0A9P8GIC9</accession>
<reference evidence="2" key="1">
    <citation type="journal article" date="2021" name="J Fungi (Basel)">
        <title>Virulence traits and population genomics of the black yeast Aureobasidium melanogenum.</title>
        <authorList>
            <person name="Cernosa A."/>
            <person name="Sun X."/>
            <person name="Gostincar C."/>
            <person name="Fang C."/>
            <person name="Gunde-Cimerman N."/>
            <person name="Song Z."/>
        </authorList>
    </citation>
    <scope>NUCLEOTIDE SEQUENCE</scope>
    <source>
        <strain evidence="2">EXF-8016</strain>
    </source>
</reference>
<name>A0A9P8GIC9_AURME</name>
<protein>
    <submittedName>
        <fullName evidence="2">Uncharacterized protein</fullName>
    </submittedName>
</protein>
<keyword evidence="1" id="KW-0560">Oxidoreductase</keyword>
<organism evidence="2 3">
    <name type="scientific">Aureobasidium melanogenum</name>
    <name type="common">Aureobasidium pullulans var. melanogenum</name>
    <dbReference type="NCBI Taxonomy" id="46634"/>
    <lineage>
        <taxon>Eukaryota</taxon>
        <taxon>Fungi</taxon>
        <taxon>Dikarya</taxon>
        <taxon>Ascomycota</taxon>
        <taxon>Pezizomycotina</taxon>
        <taxon>Dothideomycetes</taxon>
        <taxon>Dothideomycetidae</taxon>
        <taxon>Dothideales</taxon>
        <taxon>Saccotheciaceae</taxon>
        <taxon>Aureobasidium</taxon>
    </lineage>
</organism>
<dbReference type="EMBL" id="JAHFYH010000023">
    <property type="protein sequence ID" value="KAH0223771.1"/>
    <property type="molecule type" value="Genomic_DNA"/>
</dbReference>
<comment type="caution">
    <text evidence="2">The sequence shown here is derived from an EMBL/GenBank/DDBJ whole genome shotgun (WGS) entry which is preliminary data.</text>
</comment>